<feature type="domain" description="VOC" evidence="1">
    <location>
        <begin position="3"/>
        <end position="120"/>
    </location>
</feature>
<evidence type="ECO:0000259" key="1">
    <source>
        <dbReference type="PROSITE" id="PS51819"/>
    </source>
</evidence>
<protein>
    <submittedName>
        <fullName evidence="2">Drug:proton antiporter</fullName>
    </submittedName>
</protein>
<dbReference type="Pfam" id="PF00903">
    <property type="entry name" value="Glyoxalase"/>
    <property type="match status" value="1"/>
</dbReference>
<dbReference type="Proteomes" id="UP000070498">
    <property type="component" value="Unassembled WGS sequence"/>
</dbReference>
<dbReference type="AlphaFoldDB" id="A0A135P9E1"/>
<dbReference type="InterPro" id="IPR029068">
    <property type="entry name" value="Glyas_Bleomycin-R_OHBP_Dase"/>
</dbReference>
<evidence type="ECO:0000313" key="2">
    <source>
        <dbReference type="EMBL" id="KXG88025.1"/>
    </source>
</evidence>
<dbReference type="PIRSF" id="PIRSF039020">
    <property type="entry name" value="EhpR"/>
    <property type="match status" value="1"/>
</dbReference>
<dbReference type="Gene3D" id="3.30.720.120">
    <property type="match status" value="1"/>
</dbReference>
<name>A0A135P9E1_9HYPH</name>
<sequence length="122" mass="13753">MTQPNFTILFVDNVTKSAEFYQDLFGIKPVEASETFGQFILQNGLKFGLWSRHTAQPPVTFTGGGAEIVFQVEKDGDVDAWHRDWKAKGLAIQQEPTEMDFGYTFVAADPDGHRLRVYAVHD</sequence>
<dbReference type="PROSITE" id="PS51819">
    <property type="entry name" value="VOC"/>
    <property type="match status" value="1"/>
</dbReference>
<dbReference type="STRING" id="2052828.ATO67_16670"/>
<dbReference type="SUPFAM" id="SSF54593">
    <property type="entry name" value="Glyoxalase/Bleomycin resistance protein/Dihydroxybiphenyl dioxygenase"/>
    <property type="match status" value="1"/>
</dbReference>
<dbReference type="OrthoDB" id="9806945at2"/>
<dbReference type="InterPro" id="IPR026275">
    <property type="entry name" value="Glyoxalase/dOase/EhpR"/>
</dbReference>
<evidence type="ECO:0000313" key="3">
    <source>
        <dbReference type="Proteomes" id="UP000070498"/>
    </source>
</evidence>
<proteinExistence type="predicted"/>
<dbReference type="PANTHER" id="PTHR36503">
    <property type="entry name" value="BLR2520 PROTEIN"/>
    <property type="match status" value="1"/>
</dbReference>
<dbReference type="InterPro" id="IPR004360">
    <property type="entry name" value="Glyas_Fos-R_dOase_dom"/>
</dbReference>
<dbReference type="PANTHER" id="PTHR36503:SF1">
    <property type="entry name" value="BLR2520 PROTEIN"/>
    <property type="match status" value="1"/>
</dbReference>
<dbReference type="RefSeq" id="WP_067651781.1">
    <property type="nucleotide sequence ID" value="NZ_KQ961032.1"/>
</dbReference>
<organism evidence="2 3">
    <name type="scientific">Agrobacterium bohemicum</name>
    <dbReference type="NCBI Taxonomy" id="2052828"/>
    <lineage>
        <taxon>Bacteria</taxon>
        <taxon>Pseudomonadati</taxon>
        <taxon>Pseudomonadota</taxon>
        <taxon>Alphaproteobacteria</taxon>
        <taxon>Hyphomicrobiales</taxon>
        <taxon>Rhizobiaceae</taxon>
        <taxon>Rhizobium/Agrobacterium group</taxon>
        <taxon>Agrobacterium</taxon>
    </lineage>
</organism>
<gene>
    <name evidence="2" type="ORF">ATO67_16670</name>
</gene>
<accession>A0A135P9E1</accession>
<dbReference type="EMBL" id="LNUW01000001">
    <property type="protein sequence ID" value="KXG88025.1"/>
    <property type="molecule type" value="Genomic_DNA"/>
</dbReference>
<comment type="caution">
    <text evidence="2">The sequence shown here is derived from an EMBL/GenBank/DDBJ whole genome shotgun (WGS) entry which is preliminary data.</text>
</comment>
<dbReference type="Gene3D" id="3.30.720.110">
    <property type="match status" value="1"/>
</dbReference>
<reference evidence="2 3" key="1">
    <citation type="submission" date="2015-11" db="EMBL/GenBank/DDBJ databases">
        <title>Draft genome sequence of Agrobacterium sp. R89-1.</title>
        <authorList>
            <person name="Zahradnik J."/>
            <person name="Kyslikova E."/>
            <person name="Palyzova A."/>
            <person name="Kyslik P."/>
        </authorList>
    </citation>
    <scope>NUCLEOTIDE SEQUENCE [LARGE SCALE GENOMIC DNA]</scope>
    <source>
        <strain evidence="2 3">R89-1</strain>
    </source>
</reference>
<dbReference type="InterPro" id="IPR037523">
    <property type="entry name" value="VOC_core"/>
</dbReference>
<keyword evidence="3" id="KW-1185">Reference proteome</keyword>